<dbReference type="EMBL" id="MN740593">
    <property type="protein sequence ID" value="QHS77728.1"/>
    <property type="molecule type" value="Genomic_DNA"/>
</dbReference>
<evidence type="ECO:0000256" key="5">
    <source>
        <dbReference type="SAM" id="Phobius"/>
    </source>
</evidence>
<keyword evidence="5" id="KW-1133">Transmembrane helix</keyword>
<dbReference type="PANTHER" id="PTHR13806">
    <property type="entry name" value="FLOTILLIN-RELATED"/>
    <property type="match status" value="1"/>
</dbReference>
<evidence type="ECO:0000259" key="6">
    <source>
        <dbReference type="Pfam" id="PF01145"/>
    </source>
</evidence>
<comment type="similarity">
    <text evidence="2">Belongs to the band 7/mec-2 family. Flotillin subfamily.</text>
</comment>
<keyword evidence="4 5" id="KW-0472">Membrane</keyword>
<evidence type="ECO:0000313" key="7">
    <source>
        <dbReference type="EMBL" id="QHS77728.1"/>
    </source>
</evidence>
<dbReference type="InterPro" id="IPR001107">
    <property type="entry name" value="Band_7"/>
</dbReference>
<name>A0A6C0ADD4_9ZZZZ</name>
<protein>
    <recommendedName>
        <fullName evidence="6">Band 7 domain-containing protein</fullName>
    </recommendedName>
</protein>
<evidence type="ECO:0000256" key="3">
    <source>
        <dbReference type="ARBA" id="ARBA00022475"/>
    </source>
</evidence>
<dbReference type="GO" id="GO:0005886">
    <property type="term" value="C:plasma membrane"/>
    <property type="evidence" value="ECO:0007669"/>
    <property type="project" value="UniProtKB-SubCell"/>
</dbReference>
<evidence type="ECO:0000256" key="2">
    <source>
        <dbReference type="ARBA" id="ARBA00007161"/>
    </source>
</evidence>
<dbReference type="PANTHER" id="PTHR13806:SF31">
    <property type="entry name" value="FLOTILLIN-LIKE PROTEIN 1-RELATED"/>
    <property type="match status" value="1"/>
</dbReference>
<evidence type="ECO:0000256" key="4">
    <source>
        <dbReference type="ARBA" id="ARBA00023136"/>
    </source>
</evidence>
<dbReference type="CDD" id="cd03399">
    <property type="entry name" value="SPFH_flotillin"/>
    <property type="match status" value="1"/>
</dbReference>
<feature type="transmembrane region" description="Helical" evidence="5">
    <location>
        <begin position="20"/>
        <end position="39"/>
    </location>
</feature>
<keyword evidence="5" id="KW-0812">Transmembrane</keyword>
<dbReference type="Pfam" id="PF01145">
    <property type="entry name" value="Band_7"/>
    <property type="match status" value="1"/>
</dbReference>
<reference evidence="7" key="1">
    <citation type="journal article" date="2020" name="Nature">
        <title>Giant virus diversity and host interactions through global metagenomics.</title>
        <authorList>
            <person name="Schulz F."/>
            <person name="Roux S."/>
            <person name="Paez-Espino D."/>
            <person name="Jungbluth S."/>
            <person name="Walsh D.A."/>
            <person name="Denef V.J."/>
            <person name="McMahon K.D."/>
            <person name="Konstantinidis K.T."/>
            <person name="Eloe-Fadrosh E.A."/>
            <person name="Kyrpides N.C."/>
            <person name="Woyke T."/>
        </authorList>
    </citation>
    <scope>NUCLEOTIDE SEQUENCE</scope>
    <source>
        <strain evidence="7">GVMAG-S-1021933-23</strain>
    </source>
</reference>
<comment type="subcellular location">
    <subcellularLocation>
        <location evidence="1">Cell membrane</location>
    </subcellularLocation>
</comment>
<dbReference type="InterPro" id="IPR027705">
    <property type="entry name" value="Flotillin_fam"/>
</dbReference>
<sequence>MSKHNKEKDYSNLTTYNKSTLITGFVLGSGCILGGFLMLRYKTSKSNEWLVRTGLGISDIQIGKKFFKWPFQNIEIIDMSPKSYKFAVNAMSKEKMEFNFPAVFTIGTKNNNESLINFSRFLLNQNEDEINSLIRGIIEGETRSMSANLEIESIFTGRTDFKKDIVDNVQSQLNQYGLEIYNANIEELKDGLDSNYFKSLSRRIQAEASNRANIDVSEQNKMGDIGVKEREAETRKKLALIEADAALVENERSQVILKSKAELEKIRSEQDLIIIQAKIRSENEAQIIKMSMEKDVEIKRSLMEIEKQRANDLSSTQVQAEMLEKETIGNANSQKILADAKFYSLQKEAEGMIYYKLKESEGIKAIYEAQSEGLKKLVESFDGDKQALISYTMMDKGIFEKLAASNADAIKGLNPKITVWTNDASNSMDTIKNLGKSLIPMIDTIQDQTGYKLPDWMIEKTKTETEQNKN</sequence>
<organism evidence="7">
    <name type="scientific">viral metagenome</name>
    <dbReference type="NCBI Taxonomy" id="1070528"/>
    <lineage>
        <taxon>unclassified sequences</taxon>
        <taxon>metagenomes</taxon>
        <taxon>organismal metagenomes</taxon>
    </lineage>
</organism>
<dbReference type="PROSITE" id="PS51257">
    <property type="entry name" value="PROKAR_LIPOPROTEIN"/>
    <property type="match status" value="1"/>
</dbReference>
<keyword evidence="3" id="KW-1003">Cell membrane</keyword>
<accession>A0A6C0ADD4</accession>
<feature type="domain" description="Band 7" evidence="6">
    <location>
        <begin position="45"/>
        <end position="220"/>
    </location>
</feature>
<dbReference type="SUPFAM" id="SSF117892">
    <property type="entry name" value="Band 7/SPFH domain"/>
    <property type="match status" value="1"/>
</dbReference>
<dbReference type="AlphaFoldDB" id="A0A6C0ADD4"/>
<dbReference type="InterPro" id="IPR036013">
    <property type="entry name" value="Band_7/SPFH_dom_sf"/>
</dbReference>
<evidence type="ECO:0000256" key="1">
    <source>
        <dbReference type="ARBA" id="ARBA00004236"/>
    </source>
</evidence>
<proteinExistence type="inferred from homology"/>
<dbReference type="Gene3D" id="3.30.479.30">
    <property type="entry name" value="Band 7 domain"/>
    <property type="match status" value="1"/>
</dbReference>